<feature type="domain" description="Thioester reductase (TE)" evidence="2">
    <location>
        <begin position="18"/>
        <end position="283"/>
    </location>
</feature>
<dbReference type="OrthoDB" id="429813at2759"/>
<evidence type="ECO:0000256" key="1">
    <source>
        <dbReference type="RuleBase" id="RU363097"/>
    </source>
</evidence>
<dbReference type="GO" id="GO:0005777">
    <property type="term" value="C:peroxisome"/>
    <property type="evidence" value="ECO:0007669"/>
    <property type="project" value="TreeGrafter"/>
</dbReference>
<dbReference type="GO" id="GO:0102965">
    <property type="term" value="F:alcohol-forming long-chain fatty acyl-CoA reductase activity"/>
    <property type="evidence" value="ECO:0007669"/>
    <property type="project" value="UniProtKB-EC"/>
</dbReference>
<dbReference type="Proteomes" id="UP001149074">
    <property type="component" value="Unassembled WGS sequence"/>
</dbReference>
<dbReference type="EMBL" id="JAPQKI010000001">
    <property type="protein sequence ID" value="KAJ5112159.1"/>
    <property type="molecule type" value="Genomic_DNA"/>
</dbReference>
<dbReference type="PANTHER" id="PTHR11011">
    <property type="entry name" value="MALE STERILITY PROTEIN 2-RELATED"/>
    <property type="match status" value="1"/>
</dbReference>
<protein>
    <recommendedName>
        <fullName evidence="1">Fatty acyl-CoA reductase</fullName>
        <ecNumber evidence="1">1.2.1.84</ecNumber>
    </recommendedName>
</protein>
<reference evidence="3" key="1">
    <citation type="submission" date="2022-11" db="EMBL/GenBank/DDBJ databases">
        <authorList>
            <person name="Petersen C."/>
        </authorList>
    </citation>
    <scope>NUCLEOTIDE SEQUENCE</scope>
    <source>
        <strain evidence="3">IBT 30761</strain>
    </source>
</reference>
<dbReference type="PANTHER" id="PTHR11011:SF45">
    <property type="entry name" value="FATTY ACYL-COA REDUCTASE CG8306-RELATED"/>
    <property type="match status" value="1"/>
</dbReference>
<keyword evidence="4" id="KW-1185">Reference proteome</keyword>
<keyword evidence="1" id="KW-0560">Oxidoreductase</keyword>
<keyword evidence="1" id="KW-0521">NADP</keyword>
<dbReference type="AlphaFoldDB" id="A0A9W9G524"/>
<dbReference type="SUPFAM" id="SSF51735">
    <property type="entry name" value="NAD(P)-binding Rossmann-fold domains"/>
    <property type="match status" value="1"/>
</dbReference>
<sequence length="404" mass="44994">MTALHNSVEWYKDQVVFLTGATGNLGGCLLYKLAVQLPTKKIYVLCRGGMRDAINKWEASMPEQIDDILDTGKIQCLVGDITRPSLGLGTAELEALQKEVTVVIHSAANFSLFQDLPESIRDNCVPVVDLARLSISFQKLKAFLHISTISSKSFLPGGTVLEDAENLSPDEDPPEKQLEEVLSTGKSPYTKQFIAPYGQSKYLAEQILLSLDTPFPVLIVRPTNIGPAIKDPCPFYGPDGAIPLHTFFELLFEASERRKFEDLATLPQDIIVDEIPVDIVANVCLLHLAIGTIGIVQAGSQLYVPVTFGEYMNQIQKYAPPSLVEKAGRIRVEKNVHFANQANDMIQHICRDWQIDCERSKPFKSMEGPIGLALPGHDFEVFFQRRIAKRARNVEKWIDSLKQT</sequence>
<dbReference type="InterPro" id="IPR036291">
    <property type="entry name" value="NAD(P)-bd_dom_sf"/>
</dbReference>
<evidence type="ECO:0000259" key="2">
    <source>
        <dbReference type="Pfam" id="PF07993"/>
    </source>
</evidence>
<comment type="function">
    <text evidence="1">Catalyzes the reduction of fatty acyl-CoA to fatty alcohols.</text>
</comment>
<name>A0A9W9G524_9EURO</name>
<reference evidence="3" key="2">
    <citation type="journal article" date="2023" name="IMA Fungus">
        <title>Comparative genomic study of the Penicillium genus elucidates a diverse pangenome and 15 lateral gene transfer events.</title>
        <authorList>
            <person name="Petersen C."/>
            <person name="Sorensen T."/>
            <person name="Nielsen M.R."/>
            <person name="Sondergaard T.E."/>
            <person name="Sorensen J.L."/>
            <person name="Fitzpatrick D.A."/>
            <person name="Frisvad J.C."/>
            <person name="Nielsen K.L."/>
        </authorList>
    </citation>
    <scope>NUCLEOTIDE SEQUENCE</scope>
    <source>
        <strain evidence="3">IBT 30761</strain>
    </source>
</reference>
<keyword evidence="1" id="KW-0444">Lipid biosynthesis</keyword>
<dbReference type="GO" id="GO:0080019">
    <property type="term" value="F:alcohol-forming very long-chain fatty acyl-CoA reductase activity"/>
    <property type="evidence" value="ECO:0007669"/>
    <property type="project" value="InterPro"/>
</dbReference>
<keyword evidence="1" id="KW-0443">Lipid metabolism</keyword>
<dbReference type="Pfam" id="PF07993">
    <property type="entry name" value="NAD_binding_4"/>
    <property type="match status" value="1"/>
</dbReference>
<comment type="similarity">
    <text evidence="1">Belongs to the fatty acyl-CoA reductase family.</text>
</comment>
<dbReference type="GO" id="GO:0035336">
    <property type="term" value="P:long-chain fatty-acyl-CoA metabolic process"/>
    <property type="evidence" value="ECO:0007669"/>
    <property type="project" value="TreeGrafter"/>
</dbReference>
<evidence type="ECO:0000313" key="3">
    <source>
        <dbReference type="EMBL" id="KAJ5112159.1"/>
    </source>
</evidence>
<evidence type="ECO:0000313" key="4">
    <source>
        <dbReference type="Proteomes" id="UP001149074"/>
    </source>
</evidence>
<proteinExistence type="inferred from homology"/>
<dbReference type="RefSeq" id="XP_056479932.1">
    <property type="nucleotide sequence ID" value="XM_056612708.1"/>
</dbReference>
<comment type="caution">
    <text evidence="3">The sequence shown here is derived from an EMBL/GenBank/DDBJ whole genome shotgun (WGS) entry which is preliminary data.</text>
</comment>
<dbReference type="Gene3D" id="3.40.50.720">
    <property type="entry name" value="NAD(P)-binding Rossmann-like Domain"/>
    <property type="match status" value="1"/>
</dbReference>
<organism evidence="3 4">
    <name type="scientific">Penicillium argentinense</name>
    <dbReference type="NCBI Taxonomy" id="1131581"/>
    <lineage>
        <taxon>Eukaryota</taxon>
        <taxon>Fungi</taxon>
        <taxon>Dikarya</taxon>
        <taxon>Ascomycota</taxon>
        <taxon>Pezizomycotina</taxon>
        <taxon>Eurotiomycetes</taxon>
        <taxon>Eurotiomycetidae</taxon>
        <taxon>Eurotiales</taxon>
        <taxon>Aspergillaceae</taxon>
        <taxon>Penicillium</taxon>
    </lineage>
</organism>
<gene>
    <name evidence="3" type="ORF">N7532_000204</name>
</gene>
<dbReference type="EC" id="1.2.1.84" evidence="1"/>
<accession>A0A9W9G524</accession>
<dbReference type="GeneID" id="81351687"/>
<dbReference type="InterPro" id="IPR026055">
    <property type="entry name" value="FAR"/>
</dbReference>
<comment type="catalytic activity">
    <reaction evidence="1">
        <text>a long-chain fatty acyl-CoA + 2 NADPH + 2 H(+) = a long-chain primary fatty alcohol + 2 NADP(+) + CoA</text>
        <dbReference type="Rhea" id="RHEA:52716"/>
        <dbReference type="ChEBI" id="CHEBI:15378"/>
        <dbReference type="ChEBI" id="CHEBI:57287"/>
        <dbReference type="ChEBI" id="CHEBI:57783"/>
        <dbReference type="ChEBI" id="CHEBI:58349"/>
        <dbReference type="ChEBI" id="CHEBI:77396"/>
        <dbReference type="ChEBI" id="CHEBI:83139"/>
        <dbReference type="EC" id="1.2.1.84"/>
    </reaction>
</comment>
<dbReference type="InterPro" id="IPR013120">
    <property type="entry name" value="FAR_NAD-bd"/>
</dbReference>